<evidence type="ECO:0000313" key="2">
    <source>
        <dbReference type="EMBL" id="MDH0740349.1"/>
    </source>
</evidence>
<evidence type="ECO:0000313" key="1">
    <source>
        <dbReference type="EMBL" id="KNE24869.1"/>
    </source>
</evidence>
<dbReference type="AlphaFoldDB" id="A0AA42S7J2"/>
<dbReference type="EMBL" id="LGVG01000042">
    <property type="protein sequence ID" value="KNE24869.1"/>
    <property type="molecule type" value="Genomic_DNA"/>
</dbReference>
<evidence type="ECO:0000313" key="3">
    <source>
        <dbReference type="Proteomes" id="UP000037511"/>
    </source>
</evidence>
<dbReference type="RefSeq" id="WP_050449355.1">
    <property type="nucleotide sequence ID" value="NZ_JAOCDZ010000045.1"/>
</dbReference>
<gene>
    <name evidence="1" type="ORF">AFM18_23875</name>
    <name evidence="2" type="ORF">N5D93_31440</name>
</gene>
<evidence type="ECO:0000313" key="4">
    <source>
        <dbReference type="Proteomes" id="UP001161094"/>
    </source>
</evidence>
<accession>A0AA42S7J2</accession>
<organism evidence="2 4">
    <name type="scientific">Achromobacter spanius</name>
    <dbReference type="NCBI Taxonomy" id="217203"/>
    <lineage>
        <taxon>Bacteria</taxon>
        <taxon>Pseudomonadati</taxon>
        <taxon>Pseudomonadota</taxon>
        <taxon>Betaproteobacteria</taxon>
        <taxon>Burkholderiales</taxon>
        <taxon>Alcaligenaceae</taxon>
        <taxon>Achromobacter</taxon>
    </lineage>
</organism>
<comment type="caution">
    <text evidence="2">The sequence shown here is derived from an EMBL/GenBank/DDBJ whole genome shotgun (WGS) entry which is preliminary data.</text>
</comment>
<dbReference type="EMBL" id="JAOCDZ010000045">
    <property type="protein sequence ID" value="MDH0740349.1"/>
    <property type="molecule type" value="Genomic_DNA"/>
</dbReference>
<proteinExistence type="predicted"/>
<protein>
    <submittedName>
        <fullName evidence="2">Uncharacterized protein</fullName>
    </submittedName>
</protein>
<dbReference type="Proteomes" id="UP000037511">
    <property type="component" value="Unassembled WGS sequence"/>
</dbReference>
<sequence>MKKYAFAQQALDALLRQAPDGVEPRVLPGAICDILSLPEMPKVSEEEMEVFHNLFCIMHGKNRNWRSIAQIALPYEQMIGGAKDSHEAKLKSRLGLSGLEVDDTSAVPDPTEQMQLRRLFLDLVSSCIPIEERKQYPHILTLIDSHVVRTSRPPSPKSSGVDAAAWCLVNYFSTAMRWEHGAAHQEHHITSDMSAAVVKVHHEAALVKMEALIDALPWRQKIRDTPPSEDSLFAQLLINAALNRHCLETWAFENRLNESLPMQMKVFEEISKTAPDGLDDALHAAKVDGRVDYRALVENVLARTLAEKKKPLTARVQQHIDEQANAVIASARGDHFQDEAPLNFYLYDHGMRAKALLWIMLTWCYQHEFKISTELPGAKRPEITLVSTRAQLLVDSQDMSTLRRMLATPAFSLQWEKPSAERLELHARHNSAIRALVRSKLEESLKGATLAQWDAAANPMIPRDAYCTLIQHAEVGSLMRDYATYKPVRLPLYG</sequence>
<name>A0AA42S7J2_9BURK</name>
<reference evidence="1 3" key="1">
    <citation type="submission" date="2015-07" db="EMBL/GenBank/DDBJ databases">
        <title>Draft genome of Achromobacter spanius.</title>
        <authorList>
            <person name="Wang X."/>
        </authorList>
    </citation>
    <scope>NUCLEOTIDE SEQUENCE [LARGE SCALE GENOMIC DNA]</scope>
    <source>
        <strain evidence="1 3">CGMCC9173</strain>
    </source>
</reference>
<reference evidence="2" key="2">
    <citation type="submission" date="2022-09" db="EMBL/GenBank/DDBJ databases">
        <title>Intensive care unit water sources are persistently colonized with multi-drug resistant bacteria and are the site of extensive horizontal gene transfer of antibiotic resistance genes.</title>
        <authorList>
            <person name="Diorio-Toth L."/>
        </authorList>
    </citation>
    <scope>NUCLEOTIDE SEQUENCE</scope>
    <source>
        <strain evidence="2">GD03843</strain>
    </source>
</reference>
<dbReference type="Proteomes" id="UP001161094">
    <property type="component" value="Unassembled WGS sequence"/>
</dbReference>